<dbReference type="InterPro" id="IPR008492">
    <property type="entry name" value="Rv2714-like"/>
</dbReference>
<dbReference type="AlphaFoldDB" id="A0A6J6RNY5"/>
<accession>A0A6J6RNY5</accession>
<dbReference type="Pfam" id="PF09754">
    <property type="entry name" value="PAC2"/>
    <property type="match status" value="1"/>
</dbReference>
<evidence type="ECO:0000313" key="2">
    <source>
        <dbReference type="EMBL" id="CAB4724161.1"/>
    </source>
</evidence>
<dbReference type="PIRSF" id="PIRSF028754">
    <property type="entry name" value="UCP028754"/>
    <property type="match status" value="1"/>
</dbReference>
<gene>
    <name evidence="2" type="ORF">UFOPK2761_00019</name>
</gene>
<feature type="region of interest" description="Disordered" evidence="1">
    <location>
        <begin position="287"/>
        <end position="336"/>
    </location>
</feature>
<name>A0A6J6RNY5_9ZZZZ</name>
<evidence type="ECO:0000256" key="1">
    <source>
        <dbReference type="SAM" id="MobiDB-lite"/>
    </source>
</evidence>
<dbReference type="InterPro" id="IPR019151">
    <property type="entry name" value="Proteasome_assmbl_chaperone_2"/>
</dbReference>
<dbReference type="Gene3D" id="3.40.50.10900">
    <property type="entry name" value="PAC-like subunit"/>
    <property type="match status" value="1"/>
</dbReference>
<dbReference type="InterPro" id="IPR038389">
    <property type="entry name" value="PSMG2_sf"/>
</dbReference>
<protein>
    <submittedName>
        <fullName evidence="2">Unannotated protein</fullName>
    </submittedName>
</protein>
<dbReference type="EMBL" id="CAEZYQ010000001">
    <property type="protein sequence ID" value="CAB4724161.1"/>
    <property type="molecule type" value="Genomic_DNA"/>
</dbReference>
<reference evidence="2" key="1">
    <citation type="submission" date="2020-05" db="EMBL/GenBank/DDBJ databases">
        <authorList>
            <person name="Chiriac C."/>
            <person name="Salcher M."/>
            <person name="Ghai R."/>
            <person name="Kavagutti S V."/>
        </authorList>
    </citation>
    <scope>NUCLEOTIDE SEQUENCE</scope>
</reference>
<dbReference type="Gene3D" id="1.10.287.100">
    <property type="match status" value="1"/>
</dbReference>
<proteinExistence type="predicted"/>
<organism evidence="2">
    <name type="scientific">freshwater metagenome</name>
    <dbReference type="NCBI Taxonomy" id="449393"/>
    <lineage>
        <taxon>unclassified sequences</taxon>
        <taxon>metagenomes</taxon>
        <taxon>ecological metagenomes</taxon>
    </lineage>
</organism>
<dbReference type="SUPFAM" id="SSF159659">
    <property type="entry name" value="Cgl1923-like"/>
    <property type="match status" value="1"/>
</dbReference>
<sequence length="336" mass="36495">MADHRLVHIVDVVPELDSRVEHVGPAGHSSEGLTMVVVLDGFLDAGSAAARAAQHLVDLDDTGPSAGRVVATFEVDELHDCRARRPAVSFVVDRYTDYDAPRLVVRLLHDTGGTPYLLLRGPEPDVRWEGFVRAVRRVVERFGVTRVVSMGSVPMAVPHTRPIAITHHANDPELLIGASPWRGELRVPASVQALLEIRLGEWGHPAQGFVAHIPHYLAQLPYPQAAVALLEQVERAGRLTVDLSGLRAEAEDREAEISRYLVEHEEVADVVAALERQYDAFERAEESGASLLAPDEPLPTGEQLGEQFEQFLAGLDGDDPGRGSGDVPGDETDGGR</sequence>